<dbReference type="EMBL" id="AC079935">
    <property type="protein sequence ID" value="AAM08538.1"/>
    <property type="molecule type" value="Genomic_DNA"/>
</dbReference>
<reference evidence="2" key="2">
    <citation type="journal article" date="2008" name="Nucleic Acids Res.">
        <title>The rice annotation project database (RAP-DB): 2008 update.</title>
        <authorList>
            <consortium name="The rice annotation project (RAP)"/>
        </authorList>
    </citation>
    <scope>GENOME REANNOTATION</scope>
    <source>
        <strain evidence="2">cv. Nipponbare</strain>
    </source>
</reference>
<dbReference type="AlphaFoldDB" id="Q8S7J8"/>
<gene>
    <name evidence="1" type="primary">OSJNBa0095C06.10</name>
</gene>
<protein>
    <submittedName>
        <fullName evidence="1">Uncharacterized protein</fullName>
    </submittedName>
</protein>
<reference evidence="2" key="1">
    <citation type="journal article" date="2005" name="Nature">
        <title>The map-based sequence of the rice genome.</title>
        <authorList>
            <consortium name="International rice genome sequencing project (IRGSP)"/>
            <person name="Matsumoto T."/>
            <person name="Wu J."/>
            <person name="Kanamori H."/>
            <person name="Katayose Y."/>
            <person name="Fujisawa M."/>
            <person name="Namiki N."/>
            <person name="Mizuno H."/>
            <person name="Yamamoto K."/>
            <person name="Antonio B.A."/>
            <person name="Baba T."/>
            <person name="Sakata K."/>
            <person name="Nagamura Y."/>
            <person name="Aoki H."/>
            <person name="Arikawa K."/>
            <person name="Arita K."/>
            <person name="Bito T."/>
            <person name="Chiden Y."/>
            <person name="Fujitsuka N."/>
            <person name="Fukunaka R."/>
            <person name="Hamada M."/>
            <person name="Harada C."/>
            <person name="Hayashi A."/>
            <person name="Hijishita S."/>
            <person name="Honda M."/>
            <person name="Hosokawa S."/>
            <person name="Ichikawa Y."/>
            <person name="Idonuma A."/>
            <person name="Iijima M."/>
            <person name="Ikeda M."/>
            <person name="Ikeno M."/>
            <person name="Ito K."/>
            <person name="Ito S."/>
            <person name="Ito T."/>
            <person name="Ito Y."/>
            <person name="Ito Y."/>
            <person name="Iwabuchi A."/>
            <person name="Kamiya K."/>
            <person name="Karasawa W."/>
            <person name="Kurita K."/>
            <person name="Katagiri S."/>
            <person name="Kikuta A."/>
            <person name="Kobayashi H."/>
            <person name="Kobayashi N."/>
            <person name="Machita K."/>
            <person name="Maehara T."/>
            <person name="Masukawa M."/>
            <person name="Mizubayashi T."/>
            <person name="Mukai Y."/>
            <person name="Nagasaki H."/>
            <person name="Nagata Y."/>
            <person name="Naito S."/>
            <person name="Nakashima M."/>
            <person name="Nakama Y."/>
            <person name="Nakamichi Y."/>
            <person name="Nakamura M."/>
            <person name="Meguro A."/>
            <person name="Negishi M."/>
            <person name="Ohta I."/>
            <person name="Ohta T."/>
            <person name="Okamoto M."/>
            <person name="Ono N."/>
            <person name="Saji S."/>
            <person name="Sakaguchi M."/>
            <person name="Sakai K."/>
            <person name="Shibata M."/>
            <person name="Shimokawa T."/>
            <person name="Song J."/>
            <person name="Takazaki Y."/>
            <person name="Terasawa K."/>
            <person name="Tsugane M."/>
            <person name="Tsuji K."/>
            <person name="Ueda S."/>
            <person name="Waki K."/>
            <person name="Yamagata H."/>
            <person name="Yamamoto M."/>
            <person name="Yamamoto S."/>
            <person name="Yamane H."/>
            <person name="Yoshiki S."/>
            <person name="Yoshihara R."/>
            <person name="Yukawa K."/>
            <person name="Zhong H."/>
            <person name="Yano M."/>
            <person name="Yuan Q."/>
            <person name="Ouyang S."/>
            <person name="Liu J."/>
            <person name="Jones K.M."/>
            <person name="Gansberger K."/>
            <person name="Moffat K."/>
            <person name="Hill J."/>
            <person name="Bera J."/>
            <person name="Fadrosh D."/>
            <person name="Jin S."/>
            <person name="Johri S."/>
            <person name="Kim M."/>
            <person name="Overton L."/>
            <person name="Reardon M."/>
            <person name="Tsitrin T."/>
            <person name="Vuong H."/>
            <person name="Weaver B."/>
            <person name="Ciecko A."/>
            <person name="Tallon L."/>
            <person name="Jackson J."/>
            <person name="Pai G."/>
            <person name="Aken S.V."/>
            <person name="Utterback T."/>
            <person name="Reidmuller S."/>
            <person name="Feldblyum T."/>
            <person name="Hsiao J."/>
            <person name="Zismann V."/>
            <person name="Iobst S."/>
            <person name="de Vazeille A.R."/>
            <person name="Buell C.R."/>
            <person name="Ying K."/>
            <person name="Li Y."/>
            <person name="Lu T."/>
            <person name="Huang Y."/>
            <person name="Zhao Q."/>
            <person name="Feng Q."/>
            <person name="Zhang L."/>
            <person name="Zhu J."/>
            <person name="Weng Q."/>
            <person name="Mu J."/>
            <person name="Lu Y."/>
            <person name="Fan D."/>
            <person name="Liu Y."/>
            <person name="Guan J."/>
            <person name="Zhang Y."/>
            <person name="Yu S."/>
            <person name="Liu X."/>
            <person name="Zhang Y."/>
            <person name="Hong G."/>
            <person name="Han B."/>
            <person name="Choisne N."/>
            <person name="Demange N."/>
            <person name="Orjeda G."/>
            <person name="Samain S."/>
            <person name="Cattolico L."/>
            <person name="Pelletier E."/>
            <person name="Couloux A."/>
            <person name="Segurens B."/>
            <person name="Wincker P."/>
            <person name="D'Hont A."/>
            <person name="Scarpelli C."/>
            <person name="Weissenbach J."/>
            <person name="Salanoubat M."/>
            <person name="Quetier F."/>
            <person name="Yu Y."/>
            <person name="Kim H.R."/>
            <person name="Rambo T."/>
            <person name="Currie J."/>
            <person name="Collura K."/>
            <person name="Luo M."/>
            <person name="Yang T."/>
            <person name="Ammiraju J.S.S."/>
            <person name="Engler F."/>
            <person name="Soderlund C."/>
            <person name="Wing R.A."/>
            <person name="Palmer L.E."/>
            <person name="de la Bastide M."/>
            <person name="Spiegel L."/>
            <person name="Nascimento L."/>
            <person name="Zutavern T."/>
            <person name="O'Shaughnessy A."/>
            <person name="Dike S."/>
            <person name="Dedhia N."/>
            <person name="Preston R."/>
            <person name="Balija V."/>
            <person name="McCombie W.R."/>
            <person name="Chow T."/>
            <person name="Chen H."/>
            <person name="Chung M."/>
            <person name="Chen C."/>
            <person name="Shaw J."/>
            <person name="Wu H."/>
            <person name="Hsiao K."/>
            <person name="Chao Y."/>
            <person name="Chu M."/>
            <person name="Cheng C."/>
            <person name="Hour A."/>
            <person name="Lee P."/>
            <person name="Lin S."/>
            <person name="Lin Y."/>
            <person name="Liou J."/>
            <person name="Liu S."/>
            <person name="Hsing Y."/>
            <person name="Raghuvanshi S."/>
            <person name="Mohanty A."/>
            <person name="Bharti A.K."/>
            <person name="Gaur A."/>
            <person name="Gupta V."/>
            <person name="Kumar D."/>
            <person name="Ravi V."/>
            <person name="Vij S."/>
            <person name="Kapur A."/>
            <person name="Khurana P."/>
            <person name="Khurana P."/>
            <person name="Khurana J.P."/>
            <person name="Tyagi A.K."/>
            <person name="Gaikwad K."/>
            <person name="Singh A."/>
            <person name="Dalal V."/>
            <person name="Srivastava S."/>
            <person name="Dixit A."/>
            <person name="Pal A.K."/>
            <person name="Ghazi I.A."/>
            <person name="Yadav M."/>
            <person name="Pandit A."/>
            <person name="Bhargava A."/>
            <person name="Sureshbabu K."/>
            <person name="Batra K."/>
            <person name="Sharma T.R."/>
            <person name="Mohapatra T."/>
            <person name="Singh N.K."/>
            <person name="Messing J."/>
            <person name="Nelson A.B."/>
            <person name="Fuks G."/>
            <person name="Kavchok S."/>
            <person name="Keizer G."/>
            <person name="Linton E."/>
            <person name="Llaca V."/>
            <person name="Song R."/>
            <person name="Tanyolac B."/>
            <person name="Young S."/>
            <person name="Ho-Il K."/>
            <person name="Hahn J.H."/>
            <person name="Sangsakoo G."/>
            <person name="Vanavichit A."/>
            <person name="de Mattos Luiz.A.T."/>
            <person name="Zimmer P.D."/>
            <person name="Malone G."/>
            <person name="Dellagostin O."/>
            <person name="de Oliveira A.C."/>
            <person name="Bevan M."/>
            <person name="Bancroft I."/>
            <person name="Minx P."/>
            <person name="Cordum H."/>
            <person name="Wilson R."/>
            <person name="Cheng Z."/>
            <person name="Jin W."/>
            <person name="Jiang J."/>
            <person name="Leong S.A."/>
            <person name="Iwama H."/>
            <person name="Gojobori T."/>
            <person name="Itoh T."/>
            <person name="Niimura Y."/>
            <person name="Fujii Y."/>
            <person name="Habara T."/>
            <person name="Sakai H."/>
            <person name="Sato Y."/>
            <person name="Wilson G."/>
            <person name="Kumar K."/>
            <person name="McCouch S."/>
            <person name="Juretic N."/>
            <person name="Hoen D."/>
            <person name="Wright S."/>
            <person name="Bruskiewich R."/>
            <person name="Bureau T."/>
            <person name="Miyao A."/>
            <person name="Hirochika H."/>
            <person name="Nishikawa T."/>
            <person name="Kadowaki K."/>
            <person name="Sugiura M."/>
            <person name="Burr B."/>
            <person name="Sasaki T."/>
        </authorList>
    </citation>
    <scope>NUCLEOTIDE SEQUENCE [LARGE SCALE GENOMIC DNA]</scope>
    <source>
        <strain evidence="2">cv. Nipponbare</strain>
    </source>
</reference>
<dbReference type="Proteomes" id="UP000000763">
    <property type="component" value="Chromosome 10"/>
</dbReference>
<evidence type="ECO:0000313" key="2">
    <source>
        <dbReference type="Proteomes" id="UP000000763"/>
    </source>
</evidence>
<evidence type="ECO:0000313" key="1">
    <source>
        <dbReference type="EMBL" id="AAM08538.1"/>
    </source>
</evidence>
<sequence>MACKVLLRVAPAEEESVAGTIGGAVPVPGRRLPMAVAMTAVVEKEAGPSSYPFSDGGGSGCS</sequence>
<organism evidence="1 2">
    <name type="scientific">Oryza sativa subsp. japonica</name>
    <name type="common">Rice</name>
    <dbReference type="NCBI Taxonomy" id="39947"/>
    <lineage>
        <taxon>Eukaryota</taxon>
        <taxon>Viridiplantae</taxon>
        <taxon>Streptophyta</taxon>
        <taxon>Embryophyta</taxon>
        <taxon>Tracheophyta</taxon>
        <taxon>Spermatophyta</taxon>
        <taxon>Magnoliopsida</taxon>
        <taxon>Liliopsida</taxon>
        <taxon>Poales</taxon>
        <taxon>Poaceae</taxon>
        <taxon>BOP clade</taxon>
        <taxon>Oryzoideae</taxon>
        <taxon>Oryzeae</taxon>
        <taxon>Oryzinae</taxon>
        <taxon>Oryza</taxon>
        <taxon>Oryza sativa</taxon>
    </lineage>
</organism>
<accession>Q8S7J8</accession>
<proteinExistence type="predicted"/>
<name>Q8S7J8_ORYSJ</name>